<dbReference type="SUPFAM" id="SSF103473">
    <property type="entry name" value="MFS general substrate transporter"/>
    <property type="match status" value="1"/>
</dbReference>
<evidence type="ECO:0000256" key="5">
    <source>
        <dbReference type="SAM" id="SignalP"/>
    </source>
</evidence>
<feature type="transmembrane region" description="Helical" evidence="4">
    <location>
        <begin position="130"/>
        <end position="150"/>
    </location>
</feature>
<dbReference type="Gene3D" id="1.20.1250.20">
    <property type="entry name" value="MFS general substrate transporter like domains"/>
    <property type="match status" value="1"/>
</dbReference>
<dbReference type="PROSITE" id="PS50850">
    <property type="entry name" value="MFS"/>
    <property type="match status" value="1"/>
</dbReference>
<keyword evidence="1 4" id="KW-0812">Transmembrane</keyword>
<keyword evidence="2 4" id="KW-1133">Transmembrane helix</keyword>
<evidence type="ECO:0000256" key="3">
    <source>
        <dbReference type="ARBA" id="ARBA00023136"/>
    </source>
</evidence>
<dbReference type="InterPro" id="IPR020846">
    <property type="entry name" value="MFS_dom"/>
</dbReference>
<evidence type="ECO:0000256" key="1">
    <source>
        <dbReference type="ARBA" id="ARBA00022692"/>
    </source>
</evidence>
<protein>
    <submittedName>
        <fullName evidence="7">MFS transporter</fullName>
    </submittedName>
</protein>
<comment type="caution">
    <text evidence="7">The sequence shown here is derived from an EMBL/GenBank/DDBJ whole genome shotgun (WGS) entry which is preliminary data.</text>
</comment>
<feature type="transmembrane region" description="Helical" evidence="4">
    <location>
        <begin position="74"/>
        <end position="91"/>
    </location>
</feature>
<reference evidence="8" key="1">
    <citation type="journal article" date="2019" name="Int. J. Syst. Evol. Microbiol.">
        <title>The Global Catalogue of Microorganisms (GCM) 10K type strain sequencing project: providing services to taxonomists for standard genome sequencing and annotation.</title>
        <authorList>
            <consortium name="The Broad Institute Genomics Platform"/>
            <consortium name="The Broad Institute Genome Sequencing Center for Infectious Disease"/>
            <person name="Wu L."/>
            <person name="Ma J."/>
        </authorList>
    </citation>
    <scope>NUCLEOTIDE SEQUENCE [LARGE SCALE GENOMIC DNA]</scope>
    <source>
        <strain evidence="8">CCUG 62952</strain>
    </source>
</reference>
<feature type="domain" description="Major facilitator superfamily (MFS) profile" evidence="6">
    <location>
        <begin position="1"/>
        <end position="389"/>
    </location>
</feature>
<gene>
    <name evidence="7" type="ORF">ACFQ1M_04155</name>
</gene>
<sequence length="390" mass="42295">MRPKKHILPIIILSQFACTSLWFAGNAVADDLVQSIDLGSKLIPYILSSVQLGFIVGTLSFAFLMIADRFSPSRVFLVSALLAASCNIYLLSKSISLTPLLLARFGTGFFLAGIYPVGMKIAADYFNTGLGKALGYLVGALVLGTAFPHLLKWFDIGNDYRLVVVSISILASLGGVMLWFLVPDGPYRKPASRLKLNAFWEIFGVSSFRRAAFGYFGHMWELYAFWAFVPLALALHNRLTDANINIPLWSFLIIGIGSISCIIGGKLSLKFGSRKVAMTSLLISGCCCLLSPVLFKLPTGVFLTFYILWGMAVIADSPQFSTLVAQAAPSKLTGTALTLTNCIGFAVTIVSIQLLSTFSEDFSEQSITYLFLPLAIGPIFGLVSIAKRSS</sequence>
<dbReference type="InterPro" id="IPR011701">
    <property type="entry name" value="MFS"/>
</dbReference>
<organism evidence="7 8">
    <name type="scientific">Sungkyunkwania multivorans</name>
    <dbReference type="NCBI Taxonomy" id="1173618"/>
    <lineage>
        <taxon>Bacteria</taxon>
        <taxon>Pseudomonadati</taxon>
        <taxon>Bacteroidota</taxon>
        <taxon>Flavobacteriia</taxon>
        <taxon>Flavobacteriales</taxon>
        <taxon>Flavobacteriaceae</taxon>
        <taxon>Sungkyunkwania</taxon>
    </lineage>
</organism>
<keyword evidence="5" id="KW-0732">Signal</keyword>
<evidence type="ECO:0000256" key="4">
    <source>
        <dbReference type="SAM" id="Phobius"/>
    </source>
</evidence>
<evidence type="ECO:0000313" key="8">
    <source>
        <dbReference type="Proteomes" id="UP001596978"/>
    </source>
</evidence>
<dbReference type="PANTHER" id="PTHR23521">
    <property type="entry name" value="TRANSPORTER MFS SUPERFAMILY"/>
    <property type="match status" value="1"/>
</dbReference>
<dbReference type="PANTHER" id="PTHR23521:SF3">
    <property type="entry name" value="MFS TRANSPORTER"/>
    <property type="match status" value="1"/>
</dbReference>
<proteinExistence type="predicted"/>
<dbReference type="RefSeq" id="WP_386404311.1">
    <property type="nucleotide sequence ID" value="NZ_JBHTJH010000004.1"/>
</dbReference>
<feature type="transmembrane region" description="Helical" evidence="4">
    <location>
        <begin position="301"/>
        <end position="324"/>
    </location>
</feature>
<feature type="transmembrane region" description="Helical" evidence="4">
    <location>
        <begin position="97"/>
        <end position="118"/>
    </location>
</feature>
<evidence type="ECO:0000256" key="2">
    <source>
        <dbReference type="ARBA" id="ARBA00022989"/>
    </source>
</evidence>
<feature type="transmembrane region" description="Helical" evidence="4">
    <location>
        <begin position="45"/>
        <end position="67"/>
    </location>
</feature>
<accession>A0ABW3CUC9</accession>
<feature type="chain" id="PRO_5046361213" evidence="5">
    <location>
        <begin position="30"/>
        <end position="390"/>
    </location>
</feature>
<dbReference type="InterPro" id="IPR036259">
    <property type="entry name" value="MFS_trans_sf"/>
</dbReference>
<dbReference type="Proteomes" id="UP001596978">
    <property type="component" value="Unassembled WGS sequence"/>
</dbReference>
<feature type="transmembrane region" description="Helical" evidence="4">
    <location>
        <begin position="212"/>
        <end position="234"/>
    </location>
</feature>
<evidence type="ECO:0000259" key="6">
    <source>
        <dbReference type="PROSITE" id="PS50850"/>
    </source>
</evidence>
<feature type="transmembrane region" description="Helical" evidence="4">
    <location>
        <begin position="336"/>
        <end position="355"/>
    </location>
</feature>
<evidence type="ECO:0000313" key="7">
    <source>
        <dbReference type="EMBL" id="MFD0861389.1"/>
    </source>
</evidence>
<feature type="signal peptide" evidence="5">
    <location>
        <begin position="1"/>
        <end position="29"/>
    </location>
</feature>
<feature type="transmembrane region" description="Helical" evidence="4">
    <location>
        <begin position="246"/>
        <end position="264"/>
    </location>
</feature>
<feature type="transmembrane region" description="Helical" evidence="4">
    <location>
        <begin position="367"/>
        <end position="386"/>
    </location>
</feature>
<dbReference type="EMBL" id="JBHTJH010000004">
    <property type="protein sequence ID" value="MFD0861389.1"/>
    <property type="molecule type" value="Genomic_DNA"/>
</dbReference>
<dbReference type="Pfam" id="PF07690">
    <property type="entry name" value="MFS_1"/>
    <property type="match status" value="1"/>
</dbReference>
<feature type="transmembrane region" description="Helical" evidence="4">
    <location>
        <begin position="162"/>
        <end position="182"/>
    </location>
</feature>
<keyword evidence="8" id="KW-1185">Reference proteome</keyword>
<keyword evidence="3 4" id="KW-0472">Membrane</keyword>
<name>A0ABW3CUC9_9FLAO</name>